<evidence type="ECO:0000313" key="3">
    <source>
        <dbReference type="Proteomes" id="UP000182661"/>
    </source>
</evidence>
<comment type="similarity">
    <text evidence="1">Belongs to the ROK (NagC/XylR) family.</text>
</comment>
<proteinExistence type="inferred from homology"/>
<dbReference type="Pfam" id="PF00480">
    <property type="entry name" value="ROK"/>
    <property type="match status" value="1"/>
</dbReference>
<dbReference type="EMBL" id="LSRP01000149">
    <property type="protein sequence ID" value="OJF90078.1"/>
    <property type="molecule type" value="Genomic_DNA"/>
</dbReference>
<dbReference type="InterPro" id="IPR000600">
    <property type="entry name" value="ROK"/>
</dbReference>
<dbReference type="PANTHER" id="PTHR18964:SF149">
    <property type="entry name" value="BIFUNCTIONAL UDP-N-ACETYLGLUCOSAMINE 2-EPIMERASE_N-ACETYLMANNOSAMINE KINASE"/>
    <property type="match status" value="1"/>
</dbReference>
<gene>
    <name evidence="2" type="ORF">AX760_24625</name>
</gene>
<dbReference type="PANTHER" id="PTHR18964">
    <property type="entry name" value="ROK (REPRESSOR, ORF, KINASE) FAMILY"/>
    <property type="match status" value="1"/>
</dbReference>
<dbReference type="SUPFAM" id="SSF53067">
    <property type="entry name" value="Actin-like ATPase domain"/>
    <property type="match status" value="1"/>
</dbReference>
<comment type="caution">
    <text evidence="2">The sequence shown here is derived from an EMBL/GenBank/DDBJ whole genome shotgun (WGS) entry which is preliminary data.</text>
</comment>
<dbReference type="Gene3D" id="3.30.420.40">
    <property type="match status" value="2"/>
</dbReference>
<evidence type="ECO:0000256" key="1">
    <source>
        <dbReference type="ARBA" id="ARBA00006479"/>
    </source>
</evidence>
<reference evidence="2 3" key="1">
    <citation type="submission" date="2016-02" db="EMBL/GenBank/DDBJ databases">
        <title>Genome sequencing of a beta-galactosidase producing bacteria Rhizobium sp. 59.</title>
        <authorList>
            <person name="Wang D."/>
            <person name="Kot W."/>
            <person name="Qin Y."/>
            <person name="Hansen L."/>
            <person name="Naqvi K."/>
            <person name="Rensing C."/>
        </authorList>
    </citation>
    <scope>NUCLEOTIDE SEQUENCE [LARGE SCALE GENOMIC DNA]</scope>
    <source>
        <strain evidence="2 3">59</strain>
    </source>
</reference>
<evidence type="ECO:0008006" key="4">
    <source>
        <dbReference type="Google" id="ProtNLM"/>
    </source>
</evidence>
<name>A0A657LLL1_9HYPH</name>
<sequence>MWHAVGIDIGGGSTKIGLVSAGGAILRQSRIPANPGDSGDAIVARYVAAIRALIPHGVRVRGIGIGYPGPIHDTNLSGGVGNVPGLIDYPLAKALSTALQLAVRLENDATAAALAEARFGAGSMAKRLLMITAGTGIGVAMIVNRQAMVTSGGCLGDAGHMIMDARGQRCRLGCIGCLEALASAEALDIIAADRSARYPDTAIARQARSERIKATAATVITCALEGDDDARIILSDAGRWIGRAVASWVHTFAPDTIVIGGGLSAAGQFLLAPLEAEARRCGLSGYMAGARFLPAEMGNDAGIIGAAAQMFLPLGEATGGELLV</sequence>
<dbReference type="AlphaFoldDB" id="A0A657LLL1"/>
<accession>A0A657LLL1</accession>
<dbReference type="RefSeq" id="WP_071835750.1">
    <property type="nucleotide sequence ID" value="NZ_LSRP01000149.1"/>
</dbReference>
<keyword evidence="3" id="KW-1185">Reference proteome</keyword>
<dbReference type="Proteomes" id="UP000182661">
    <property type="component" value="Unassembled WGS sequence"/>
</dbReference>
<organism evidence="2 3">
    <name type="scientific">Pararhizobium antarcticum</name>
    <dbReference type="NCBI Taxonomy" id="1798805"/>
    <lineage>
        <taxon>Bacteria</taxon>
        <taxon>Pseudomonadati</taxon>
        <taxon>Pseudomonadota</taxon>
        <taxon>Alphaproteobacteria</taxon>
        <taxon>Hyphomicrobiales</taxon>
        <taxon>Rhizobiaceae</taxon>
        <taxon>Rhizobium/Agrobacterium group</taxon>
        <taxon>Pararhizobium</taxon>
    </lineage>
</organism>
<dbReference type="InterPro" id="IPR043129">
    <property type="entry name" value="ATPase_NBD"/>
</dbReference>
<protein>
    <recommendedName>
        <fullName evidence="4">Glucokinase</fullName>
    </recommendedName>
</protein>
<evidence type="ECO:0000313" key="2">
    <source>
        <dbReference type="EMBL" id="OJF90078.1"/>
    </source>
</evidence>